<protein>
    <submittedName>
        <fullName evidence="1">Uncharacterized protein</fullName>
    </submittedName>
</protein>
<dbReference type="EMBL" id="JAANQT010008385">
    <property type="protein sequence ID" value="KAG1281832.1"/>
    <property type="molecule type" value="Genomic_DNA"/>
</dbReference>
<comment type="caution">
    <text evidence="1">The sequence shown here is derived from an EMBL/GenBank/DDBJ whole genome shotgun (WGS) entry which is preliminary data.</text>
</comment>
<proteinExistence type="predicted"/>
<name>A0A9P6WU40_RHIOR</name>
<evidence type="ECO:0000313" key="1">
    <source>
        <dbReference type="EMBL" id="KAG1281832.1"/>
    </source>
</evidence>
<gene>
    <name evidence="1" type="ORF">G6F64_014443</name>
</gene>
<evidence type="ECO:0000313" key="2">
    <source>
        <dbReference type="Proteomes" id="UP000716291"/>
    </source>
</evidence>
<sequence length="111" mass="11821">MQLAEILQFFDRQIVARQGQQGVDQHRAVAVGQHEAVAVGPGGLLGVVAQVARPQGLGDFRHAHGSARMPGVRLLHGIHREGADGIRQGKFRGGRIAHSEGSLKLARPQGI</sequence>
<dbReference type="Proteomes" id="UP000716291">
    <property type="component" value="Unassembled WGS sequence"/>
</dbReference>
<keyword evidence="2" id="KW-1185">Reference proteome</keyword>
<organism evidence="1 2">
    <name type="scientific">Rhizopus oryzae</name>
    <name type="common">Mucormycosis agent</name>
    <name type="synonym">Rhizopus arrhizus var. delemar</name>
    <dbReference type="NCBI Taxonomy" id="64495"/>
    <lineage>
        <taxon>Eukaryota</taxon>
        <taxon>Fungi</taxon>
        <taxon>Fungi incertae sedis</taxon>
        <taxon>Mucoromycota</taxon>
        <taxon>Mucoromycotina</taxon>
        <taxon>Mucoromycetes</taxon>
        <taxon>Mucorales</taxon>
        <taxon>Mucorineae</taxon>
        <taxon>Rhizopodaceae</taxon>
        <taxon>Rhizopus</taxon>
    </lineage>
</organism>
<reference evidence="1" key="1">
    <citation type="journal article" date="2020" name="Microb. Genom.">
        <title>Genetic diversity of clinical and environmental Mucorales isolates obtained from an investigation of mucormycosis cases among solid organ transplant recipients.</title>
        <authorList>
            <person name="Nguyen M.H."/>
            <person name="Kaul D."/>
            <person name="Muto C."/>
            <person name="Cheng S.J."/>
            <person name="Richter R.A."/>
            <person name="Bruno V.M."/>
            <person name="Liu G."/>
            <person name="Beyhan S."/>
            <person name="Sundermann A.J."/>
            <person name="Mounaud S."/>
            <person name="Pasculle A.W."/>
            <person name="Nierman W.C."/>
            <person name="Driscoll E."/>
            <person name="Cumbie R."/>
            <person name="Clancy C.J."/>
            <person name="Dupont C.L."/>
        </authorList>
    </citation>
    <scope>NUCLEOTIDE SEQUENCE</scope>
    <source>
        <strain evidence="1">GL11</strain>
    </source>
</reference>
<accession>A0A9P6WU40</accession>
<dbReference type="AlphaFoldDB" id="A0A9P6WU40"/>